<dbReference type="RefSeq" id="WP_270072154.1">
    <property type="nucleotide sequence ID" value="NZ_JAJAQC010000015.1"/>
</dbReference>
<keyword evidence="2" id="KW-0547">Nucleotide-binding</keyword>
<dbReference type="Proteomes" id="UP001140076">
    <property type="component" value="Unassembled WGS sequence"/>
</dbReference>
<protein>
    <submittedName>
        <fullName evidence="2">ATP-binding protein</fullName>
    </submittedName>
</protein>
<sequence>MLPRRLDVEGGCCQTLIITGYPREVGPGWAQPLLTYPARIDAALHVDPVPAPVAATRLRRRRARLESAWRLDAERGRTEDPHQAAAAGDAAELAARVAIGQARLFRVSFYLTVHARTPDELEAEVANLRALAAGLLVNTHPATFRALHGWLSTLALATDALGQARTMDTDALAAVMPFASPDIEEDLGATSVVYGENVHSGGLVHLDRFARGQDNYNMVVLARSGAGKSYLAKLEVLRCLMVGVGAAVIDPEDEYAALCTALGGSRIPLGTEAGRINPFDLCRAPEGGSGLNALAQRVLFAHTLAAAMVGDLDADHAAALDRAVISAYAEHGITRDPATWDREPPLMEDVVAALDDDEEPAGPVLAARLRRFTAGSAAALFNGPTTAPTTTHLTVFALRHLPEEVRTVGVLLALDRIWRHLETAPPRPRTITVDEAWVLLHNPVAARYLYKLAKAGRKRWCGLTLITQDVGDLLGSDLGRTVAANAATCLLLRQAPQNLDMVVEAFGLSEGEQQVVVTAARGQALLVSGQRRAAVRALASPWEHRLITTDPAEAAEEAPYGEGPDKEHFTEDHEDAAGSDAWDNEDDDPAKAR</sequence>
<keyword evidence="3" id="KW-1185">Reference proteome</keyword>
<dbReference type="PANTHER" id="PTHR30121">
    <property type="entry name" value="UNCHARACTERIZED PROTEIN YJGR-RELATED"/>
    <property type="match status" value="1"/>
</dbReference>
<dbReference type="Gene3D" id="3.40.50.300">
    <property type="entry name" value="P-loop containing nucleotide triphosphate hydrolases"/>
    <property type="match status" value="1"/>
</dbReference>
<dbReference type="GO" id="GO:0005524">
    <property type="term" value="F:ATP binding"/>
    <property type="evidence" value="ECO:0007669"/>
    <property type="project" value="UniProtKB-KW"/>
</dbReference>
<dbReference type="SUPFAM" id="SSF52540">
    <property type="entry name" value="P-loop containing nucleoside triphosphate hydrolases"/>
    <property type="match status" value="1"/>
</dbReference>
<dbReference type="Gene3D" id="1.10.8.730">
    <property type="match status" value="1"/>
</dbReference>
<dbReference type="AlphaFoldDB" id="A0A9X3SN63"/>
<evidence type="ECO:0000256" key="1">
    <source>
        <dbReference type="SAM" id="MobiDB-lite"/>
    </source>
</evidence>
<keyword evidence="2" id="KW-0067">ATP-binding</keyword>
<proteinExistence type="predicted"/>
<feature type="region of interest" description="Disordered" evidence="1">
    <location>
        <begin position="547"/>
        <end position="593"/>
    </location>
</feature>
<dbReference type="InterPro" id="IPR051162">
    <property type="entry name" value="T4SS_component"/>
</dbReference>
<feature type="compositionally biased region" description="Acidic residues" evidence="1">
    <location>
        <begin position="582"/>
        <end position="593"/>
    </location>
</feature>
<dbReference type="EMBL" id="JAJAQC010000015">
    <property type="protein sequence ID" value="MDA0564881.1"/>
    <property type="molecule type" value="Genomic_DNA"/>
</dbReference>
<comment type="caution">
    <text evidence="2">The sequence shown here is derived from an EMBL/GenBank/DDBJ whole genome shotgun (WGS) entry which is preliminary data.</text>
</comment>
<evidence type="ECO:0000313" key="3">
    <source>
        <dbReference type="Proteomes" id="UP001140076"/>
    </source>
</evidence>
<accession>A0A9X3SN63</accession>
<organism evidence="2 3">
    <name type="scientific">Streptomonospora mangrovi</name>
    <dbReference type="NCBI Taxonomy" id="2883123"/>
    <lineage>
        <taxon>Bacteria</taxon>
        <taxon>Bacillati</taxon>
        <taxon>Actinomycetota</taxon>
        <taxon>Actinomycetes</taxon>
        <taxon>Streptosporangiales</taxon>
        <taxon>Nocardiopsidaceae</taxon>
        <taxon>Streptomonospora</taxon>
    </lineage>
</organism>
<dbReference type="PANTHER" id="PTHR30121:SF6">
    <property type="entry name" value="SLR6007 PROTEIN"/>
    <property type="match status" value="1"/>
</dbReference>
<reference evidence="2" key="1">
    <citation type="submission" date="2021-10" db="EMBL/GenBank/DDBJ databases">
        <title>Streptomonospora sp. nov., isolated from mangrove soil.</title>
        <authorList>
            <person name="Chen X."/>
            <person name="Ge X."/>
            <person name="Liu W."/>
        </authorList>
    </citation>
    <scope>NUCLEOTIDE SEQUENCE</scope>
    <source>
        <strain evidence="2">S1-112</strain>
    </source>
</reference>
<gene>
    <name evidence="2" type="ORF">LG943_11185</name>
</gene>
<dbReference type="Pfam" id="PF12846">
    <property type="entry name" value="AAA_10"/>
    <property type="match status" value="1"/>
</dbReference>
<dbReference type="InterPro" id="IPR027417">
    <property type="entry name" value="P-loop_NTPase"/>
</dbReference>
<name>A0A9X3SN63_9ACTN</name>
<evidence type="ECO:0000313" key="2">
    <source>
        <dbReference type="EMBL" id="MDA0564881.1"/>
    </source>
</evidence>